<evidence type="ECO:0000313" key="2">
    <source>
        <dbReference type="Proteomes" id="UP000605986"/>
    </source>
</evidence>
<dbReference type="EMBL" id="JAADJG010000050">
    <property type="protein sequence ID" value="KAF4456620.1"/>
    <property type="molecule type" value="Genomic_DNA"/>
</dbReference>
<gene>
    <name evidence="1" type="ORF">F53441_1278</name>
</gene>
<dbReference type="AlphaFoldDB" id="A0A8H4KUZ2"/>
<name>A0A8H4KUZ2_9HYPO</name>
<organism evidence="1 2">
    <name type="scientific">Fusarium austroafricanum</name>
    <dbReference type="NCBI Taxonomy" id="2364996"/>
    <lineage>
        <taxon>Eukaryota</taxon>
        <taxon>Fungi</taxon>
        <taxon>Dikarya</taxon>
        <taxon>Ascomycota</taxon>
        <taxon>Pezizomycotina</taxon>
        <taxon>Sordariomycetes</taxon>
        <taxon>Hypocreomycetidae</taxon>
        <taxon>Hypocreales</taxon>
        <taxon>Nectriaceae</taxon>
        <taxon>Fusarium</taxon>
        <taxon>Fusarium concolor species complex</taxon>
    </lineage>
</organism>
<protein>
    <submittedName>
        <fullName evidence="1">Uncharacterized protein</fullName>
    </submittedName>
</protein>
<sequence>MSSNSGLTSEPGAFQEDMISLNQTILRMHCDISTQVEEFAHRFPRTPMAARGADPQTDEVLQKVELLELFVLEGSFVDMIKKSLDIHKEIVEKINKFSGEPEAWGNFIAGILKLQNKRYFYEEAQMKLIIQMVRIQRGCSLEQDPLIEFFRDFAARTGEGVDEQGQS</sequence>
<reference evidence="1" key="1">
    <citation type="submission" date="2020-01" db="EMBL/GenBank/DDBJ databases">
        <title>Identification and distribution of gene clusters putatively required for synthesis of sphingolipid metabolism inhibitors in phylogenetically diverse species of the filamentous fungus Fusarium.</title>
        <authorList>
            <person name="Kim H.-S."/>
            <person name="Busman M."/>
            <person name="Brown D.W."/>
            <person name="Divon H."/>
            <person name="Uhlig S."/>
            <person name="Proctor R.H."/>
        </authorList>
    </citation>
    <scope>NUCLEOTIDE SEQUENCE</scope>
    <source>
        <strain evidence="1">NRRL 53441</strain>
    </source>
</reference>
<dbReference type="Proteomes" id="UP000605986">
    <property type="component" value="Unassembled WGS sequence"/>
</dbReference>
<comment type="caution">
    <text evidence="1">The sequence shown here is derived from an EMBL/GenBank/DDBJ whole genome shotgun (WGS) entry which is preliminary data.</text>
</comment>
<evidence type="ECO:0000313" key="1">
    <source>
        <dbReference type="EMBL" id="KAF4456620.1"/>
    </source>
</evidence>
<accession>A0A8H4KUZ2</accession>
<keyword evidence="2" id="KW-1185">Reference proteome</keyword>
<proteinExistence type="predicted"/>